<feature type="transmembrane region" description="Helical" evidence="2">
    <location>
        <begin position="336"/>
        <end position="358"/>
    </location>
</feature>
<sequence>MGAHHGHGADGHRHRPASRSAVRAVLAAIIPLSLVTLGALVWMWPSSPEPPGPSSVQLEKVTGTVVRVDLKPCPQTAPPGSSPIDAGAPGEGAPPQDPRRCGTAHVELTEGPTEGRVVSTELPSGPGTRVFTAGDDVILLHMPADGGQGPSYQLSDHDRSGSLWLVGAAFVLAVVAFGRWRGLTALVGLAVTFALLLWFLIPAILVGSPPLLAAIVCAAAIMLAVLYLTHGFTMSTSIAVIGTLGSLTLTGVLATIAIDLTSLTGITDDSSLYLDLSYRINTQGLLLASVIIGSLGILDDVTVTQAATVRELAHANPAYTLLQLYRAGARVGRAHVASVINTIILAYAGASLPLLLMFSVGSQPLGEVVTTPVIAQEIVRSAAGTLGLIAAVPLTTALAALVATRRDRADPVEERAAAPVPAGGPDGFPPGPPPREPRAERVDHQFWGD</sequence>
<feature type="region of interest" description="Disordered" evidence="1">
    <location>
        <begin position="409"/>
        <end position="449"/>
    </location>
</feature>
<feature type="transmembrane region" description="Helical" evidence="2">
    <location>
        <begin position="236"/>
        <end position="258"/>
    </location>
</feature>
<feature type="transmembrane region" description="Helical" evidence="2">
    <location>
        <begin position="185"/>
        <end position="205"/>
    </location>
</feature>
<feature type="transmembrane region" description="Helical" evidence="2">
    <location>
        <begin position="211"/>
        <end position="229"/>
    </location>
</feature>
<name>A0ABW3EWI8_9ACTN</name>
<protein>
    <submittedName>
        <fullName evidence="3">YibE/F family protein</fullName>
    </submittedName>
</protein>
<keyword evidence="2" id="KW-0812">Transmembrane</keyword>
<dbReference type="Proteomes" id="UP001596972">
    <property type="component" value="Unassembled WGS sequence"/>
</dbReference>
<proteinExistence type="predicted"/>
<feature type="compositionally biased region" description="Basic and acidic residues" evidence="1">
    <location>
        <begin position="435"/>
        <end position="449"/>
    </location>
</feature>
<dbReference type="InterPro" id="IPR012507">
    <property type="entry name" value="YibE_F"/>
</dbReference>
<keyword evidence="2" id="KW-1133">Transmembrane helix</keyword>
<feature type="transmembrane region" description="Helical" evidence="2">
    <location>
        <begin position="161"/>
        <end position="178"/>
    </location>
</feature>
<accession>A0ABW3EWI8</accession>
<dbReference type="EMBL" id="JBHTJA010000051">
    <property type="protein sequence ID" value="MFD0903283.1"/>
    <property type="molecule type" value="Genomic_DNA"/>
</dbReference>
<evidence type="ECO:0000313" key="3">
    <source>
        <dbReference type="EMBL" id="MFD0903283.1"/>
    </source>
</evidence>
<gene>
    <name evidence="3" type="ORF">ACFQ11_23025</name>
</gene>
<dbReference type="PANTHER" id="PTHR41771:SF1">
    <property type="entry name" value="MEMBRANE PROTEIN"/>
    <property type="match status" value="1"/>
</dbReference>
<keyword evidence="4" id="KW-1185">Reference proteome</keyword>
<evidence type="ECO:0000256" key="1">
    <source>
        <dbReference type="SAM" id="MobiDB-lite"/>
    </source>
</evidence>
<feature type="transmembrane region" description="Helical" evidence="2">
    <location>
        <begin position="21"/>
        <end position="44"/>
    </location>
</feature>
<feature type="transmembrane region" description="Helical" evidence="2">
    <location>
        <begin position="278"/>
        <end position="298"/>
    </location>
</feature>
<comment type="caution">
    <text evidence="3">The sequence shown here is derived from an EMBL/GenBank/DDBJ whole genome shotgun (WGS) entry which is preliminary data.</text>
</comment>
<dbReference type="Pfam" id="PF07907">
    <property type="entry name" value="YibE_F"/>
    <property type="match status" value="1"/>
</dbReference>
<evidence type="ECO:0000313" key="4">
    <source>
        <dbReference type="Proteomes" id="UP001596972"/>
    </source>
</evidence>
<dbReference type="RefSeq" id="WP_378301938.1">
    <property type="nucleotide sequence ID" value="NZ_JBHTJA010000051.1"/>
</dbReference>
<reference evidence="4" key="1">
    <citation type="journal article" date="2019" name="Int. J. Syst. Evol. Microbiol.">
        <title>The Global Catalogue of Microorganisms (GCM) 10K type strain sequencing project: providing services to taxonomists for standard genome sequencing and annotation.</title>
        <authorList>
            <consortium name="The Broad Institute Genomics Platform"/>
            <consortium name="The Broad Institute Genome Sequencing Center for Infectious Disease"/>
            <person name="Wu L."/>
            <person name="Ma J."/>
        </authorList>
    </citation>
    <scope>NUCLEOTIDE SEQUENCE [LARGE SCALE GENOMIC DNA]</scope>
    <source>
        <strain evidence="4">JCM 31202</strain>
    </source>
</reference>
<organism evidence="3 4">
    <name type="scientific">Actinomadura sediminis</name>
    <dbReference type="NCBI Taxonomy" id="1038904"/>
    <lineage>
        <taxon>Bacteria</taxon>
        <taxon>Bacillati</taxon>
        <taxon>Actinomycetota</taxon>
        <taxon>Actinomycetes</taxon>
        <taxon>Streptosporangiales</taxon>
        <taxon>Thermomonosporaceae</taxon>
        <taxon>Actinomadura</taxon>
    </lineage>
</organism>
<feature type="region of interest" description="Disordered" evidence="1">
    <location>
        <begin position="71"/>
        <end position="103"/>
    </location>
</feature>
<keyword evidence="2" id="KW-0472">Membrane</keyword>
<dbReference type="PANTHER" id="PTHR41771">
    <property type="entry name" value="MEMBRANE PROTEIN-RELATED"/>
    <property type="match status" value="1"/>
</dbReference>
<feature type="transmembrane region" description="Helical" evidence="2">
    <location>
        <begin position="378"/>
        <end position="403"/>
    </location>
</feature>
<evidence type="ECO:0000256" key="2">
    <source>
        <dbReference type="SAM" id="Phobius"/>
    </source>
</evidence>